<comment type="caution">
    <text evidence="1">The sequence shown here is derived from an EMBL/GenBank/DDBJ whole genome shotgun (WGS) entry which is preliminary data.</text>
</comment>
<gene>
    <name evidence="1" type="ORF">SK1126_0259</name>
</gene>
<dbReference type="RefSeq" id="WP_033681227.1">
    <property type="nucleotide sequence ID" value="NZ_JPFT01000003.1"/>
</dbReference>
<evidence type="ECO:0000313" key="2">
    <source>
        <dbReference type="Proteomes" id="UP000028093"/>
    </source>
</evidence>
<dbReference type="PATRIC" id="fig|28037.99.peg.219"/>
<keyword evidence="1" id="KW-0449">Lipoprotein</keyword>
<dbReference type="PROSITE" id="PS51257">
    <property type="entry name" value="PROKAR_LIPOPROTEIN"/>
    <property type="match status" value="1"/>
</dbReference>
<dbReference type="Proteomes" id="UP000028093">
    <property type="component" value="Unassembled WGS sequence"/>
</dbReference>
<protein>
    <submittedName>
        <fullName evidence="1">Putative lipoprotein</fullName>
    </submittedName>
</protein>
<sequence>MKVIKILLSILSVVIIAGCSSKKDSYVEIESINKELSKSDILSGNFETLSGTWYSEVGKNENQMILTIDKEGNVKVFNDNKEIQNKGSLVVASDNTFDKGYLVMNVKGIKEGEEGRERKERKERNIYADGRMGEEHTYSTFDRNLYFFQGKSEFNRDEVGFDFSRENEDVIKYDIPKKITKDTLVFQKNEKPKEKGYGRPNAINYTVFHRKNEMNEQPTPIKSNLNIDEIKNSNLSSIASNWRNPDGHSFKVYSDGRGESFFHGTTRRGVIEFSSIQDNIISGNFGKKTEQWVIPIYANGDIGREVDGVDGYNIQIIKSGNTVGATKNTFLYDIFELPDGVPRLSVIDRDVLTLRDHFDEYFESPSKVFFREKEMKQFADVKNENIMNIDGLVKGDFSTVVGTWGVPEDQGIGNRLRIDEKGVLTWIGSRSAERIIHDVKKNADNSGIGIFGKEFNWETVTPSNYINFIPAGIAIKGEENSDNSKDRIIFGSIEKQSDRKIFYRLDE</sequence>
<accession>A0A081PTB2</accession>
<name>A0A081PTB2_STRMT</name>
<organism evidence="1 2">
    <name type="scientific">Streptococcus mitis</name>
    <dbReference type="NCBI Taxonomy" id="28037"/>
    <lineage>
        <taxon>Bacteria</taxon>
        <taxon>Bacillati</taxon>
        <taxon>Bacillota</taxon>
        <taxon>Bacilli</taxon>
        <taxon>Lactobacillales</taxon>
        <taxon>Streptococcaceae</taxon>
        <taxon>Streptococcus</taxon>
        <taxon>Streptococcus mitis group</taxon>
    </lineage>
</organism>
<proteinExistence type="predicted"/>
<evidence type="ECO:0000313" key="1">
    <source>
        <dbReference type="EMBL" id="KEQ33935.1"/>
    </source>
</evidence>
<dbReference type="EMBL" id="JPFT01000003">
    <property type="protein sequence ID" value="KEQ33935.1"/>
    <property type="molecule type" value="Genomic_DNA"/>
</dbReference>
<dbReference type="AlphaFoldDB" id="A0A081PTB2"/>
<reference evidence="1 2" key="1">
    <citation type="submission" date="2014-05" db="EMBL/GenBank/DDBJ databases">
        <authorList>
            <person name="Daugherty S.C."/>
            <person name="Tallon L.J."/>
            <person name="Sadzewicz L."/>
            <person name="Kilian M."/>
            <person name="Tettelin H."/>
        </authorList>
    </citation>
    <scope>NUCLEOTIDE SEQUENCE [LARGE SCALE GENOMIC DNA]</scope>
    <source>
        <strain evidence="1 2">SK1126</strain>
    </source>
</reference>